<name>A0AAV7DXX0_ARIFI</name>
<gene>
    <name evidence="3" type="ORF">H6P81_017281</name>
</gene>
<evidence type="ECO:0000313" key="4">
    <source>
        <dbReference type="Proteomes" id="UP000825729"/>
    </source>
</evidence>
<dbReference type="InterPro" id="IPR036312">
    <property type="entry name" value="Bifun_inhib/LTP/seed_sf"/>
</dbReference>
<keyword evidence="1" id="KW-0732">Signal</keyword>
<reference evidence="3 4" key="1">
    <citation type="submission" date="2021-07" db="EMBL/GenBank/DDBJ databases">
        <title>The Aristolochia fimbriata genome: insights into angiosperm evolution, floral development and chemical biosynthesis.</title>
        <authorList>
            <person name="Jiao Y."/>
        </authorList>
    </citation>
    <scope>NUCLEOTIDE SEQUENCE [LARGE SCALE GENOMIC DNA]</scope>
    <source>
        <strain evidence="3">IBCAS-2021</strain>
        <tissue evidence="3">Leaf</tissue>
    </source>
</reference>
<dbReference type="PRINTS" id="PR00382">
    <property type="entry name" value="LIPIDTRNSFER"/>
</dbReference>
<protein>
    <recommendedName>
        <fullName evidence="2">Bifunctional inhibitor/plant lipid transfer protein/seed storage helical domain-containing protein</fullName>
    </recommendedName>
</protein>
<keyword evidence="4" id="KW-1185">Reference proteome</keyword>
<dbReference type="Gene3D" id="1.10.110.10">
    <property type="entry name" value="Plant lipid-transfer and hydrophobic proteins"/>
    <property type="match status" value="1"/>
</dbReference>
<dbReference type="Proteomes" id="UP000825729">
    <property type="component" value="Unassembled WGS sequence"/>
</dbReference>
<sequence length="119" mass="12943">MAAPLGLVATLACFLLFLSSSSFAPYGAEAVFNHCMKDDLKNCIKFLLAKDIALPPKCCSGVKVLEEGIKGPEEQKSACECIKEVAGKTPAFRPDRVNDLIRKCDVKIPYEVFVNSGCR</sequence>
<evidence type="ECO:0000313" key="3">
    <source>
        <dbReference type="EMBL" id="KAG9441427.1"/>
    </source>
</evidence>
<organism evidence="3 4">
    <name type="scientific">Aristolochia fimbriata</name>
    <name type="common">White veined hardy Dutchman's pipe vine</name>
    <dbReference type="NCBI Taxonomy" id="158543"/>
    <lineage>
        <taxon>Eukaryota</taxon>
        <taxon>Viridiplantae</taxon>
        <taxon>Streptophyta</taxon>
        <taxon>Embryophyta</taxon>
        <taxon>Tracheophyta</taxon>
        <taxon>Spermatophyta</taxon>
        <taxon>Magnoliopsida</taxon>
        <taxon>Magnoliidae</taxon>
        <taxon>Piperales</taxon>
        <taxon>Aristolochiaceae</taxon>
        <taxon>Aristolochia</taxon>
    </lineage>
</organism>
<evidence type="ECO:0000256" key="1">
    <source>
        <dbReference type="SAM" id="SignalP"/>
    </source>
</evidence>
<feature type="domain" description="Bifunctional inhibitor/plant lipid transfer protein/seed storage helical" evidence="2">
    <location>
        <begin position="40"/>
        <end position="110"/>
    </location>
</feature>
<dbReference type="Pfam" id="PF00234">
    <property type="entry name" value="Tryp_alpha_amyl"/>
    <property type="match status" value="1"/>
</dbReference>
<feature type="chain" id="PRO_5043809598" description="Bifunctional inhibitor/plant lipid transfer protein/seed storage helical domain-containing protein" evidence="1">
    <location>
        <begin position="31"/>
        <end position="119"/>
    </location>
</feature>
<feature type="signal peptide" evidence="1">
    <location>
        <begin position="1"/>
        <end position="30"/>
    </location>
</feature>
<dbReference type="EMBL" id="JAINDJ010000007">
    <property type="protein sequence ID" value="KAG9441427.1"/>
    <property type="molecule type" value="Genomic_DNA"/>
</dbReference>
<proteinExistence type="predicted"/>
<dbReference type="SUPFAM" id="SSF47699">
    <property type="entry name" value="Bifunctional inhibitor/lipid-transfer protein/seed storage 2S albumin"/>
    <property type="match status" value="1"/>
</dbReference>
<dbReference type="InterPro" id="IPR016140">
    <property type="entry name" value="Bifunc_inhib/LTP/seed_store"/>
</dbReference>
<dbReference type="PANTHER" id="PTHR33076">
    <property type="entry name" value="NON-SPECIFIC LIPID-TRANSFER PROTEIN 2-RELATED"/>
    <property type="match status" value="1"/>
</dbReference>
<dbReference type="InterPro" id="IPR000528">
    <property type="entry name" value="Plant_nsLTP"/>
</dbReference>
<dbReference type="GO" id="GO:0008289">
    <property type="term" value="F:lipid binding"/>
    <property type="evidence" value="ECO:0007669"/>
    <property type="project" value="InterPro"/>
</dbReference>
<comment type="caution">
    <text evidence="3">The sequence shown here is derived from an EMBL/GenBank/DDBJ whole genome shotgun (WGS) entry which is preliminary data.</text>
</comment>
<dbReference type="GO" id="GO:0006869">
    <property type="term" value="P:lipid transport"/>
    <property type="evidence" value="ECO:0007669"/>
    <property type="project" value="InterPro"/>
</dbReference>
<evidence type="ECO:0000259" key="2">
    <source>
        <dbReference type="Pfam" id="PF00234"/>
    </source>
</evidence>
<dbReference type="AlphaFoldDB" id="A0AAV7DXX0"/>
<accession>A0AAV7DXX0</accession>